<dbReference type="PANTHER" id="PTHR43418">
    <property type="entry name" value="MULTIFUNCTIONAL TRYPTOPHAN BIOSYNTHESIS PROTEIN-RELATED"/>
    <property type="match status" value="1"/>
</dbReference>
<keyword evidence="11" id="KW-0055">Arginine biosynthesis</keyword>
<comment type="similarity">
    <text evidence="3 11">Belongs to the CarA family.</text>
</comment>
<feature type="binding site" evidence="11">
    <location>
        <position position="267"/>
    </location>
    <ligand>
        <name>L-glutamine</name>
        <dbReference type="ChEBI" id="CHEBI:58359"/>
    </ligand>
</feature>
<proteinExistence type="inferred from homology"/>
<dbReference type="Gene3D" id="3.40.50.880">
    <property type="match status" value="1"/>
</dbReference>
<feature type="binding site" evidence="11">
    <location>
        <position position="308"/>
    </location>
    <ligand>
        <name>L-glutamine</name>
        <dbReference type="ChEBI" id="CHEBI:58359"/>
    </ligand>
</feature>
<keyword evidence="6 11" id="KW-0067">ATP-binding</keyword>
<dbReference type="Proteomes" id="UP000636793">
    <property type="component" value="Unassembled WGS sequence"/>
</dbReference>
<feature type="region of interest" description="CPSase" evidence="11">
    <location>
        <begin position="1"/>
        <end position="185"/>
    </location>
</feature>
<evidence type="ECO:0000256" key="1">
    <source>
        <dbReference type="ARBA" id="ARBA00004812"/>
    </source>
</evidence>
<evidence type="ECO:0000256" key="6">
    <source>
        <dbReference type="ARBA" id="ARBA00022840"/>
    </source>
</evidence>
<dbReference type="RefSeq" id="WP_188837333.1">
    <property type="nucleotide sequence ID" value="NZ_BMHI01000004.1"/>
</dbReference>
<comment type="pathway">
    <text evidence="2 11">Amino-acid biosynthesis; L-arginine biosynthesis; carbamoyl phosphate from bicarbonate: step 1/1.</text>
</comment>
<comment type="pathway">
    <text evidence="1 11">Pyrimidine metabolism; UMP biosynthesis via de novo pathway; (S)-dihydroorotate from bicarbonate: step 1/3.</text>
</comment>
<comment type="catalytic activity">
    <reaction evidence="10 11">
        <text>L-glutamine + H2O = L-glutamate + NH4(+)</text>
        <dbReference type="Rhea" id="RHEA:15889"/>
        <dbReference type="ChEBI" id="CHEBI:15377"/>
        <dbReference type="ChEBI" id="CHEBI:28938"/>
        <dbReference type="ChEBI" id="CHEBI:29985"/>
        <dbReference type="ChEBI" id="CHEBI:58359"/>
    </reaction>
</comment>
<reference evidence="13" key="2">
    <citation type="submission" date="2020-09" db="EMBL/GenBank/DDBJ databases">
        <authorList>
            <person name="Sun Q."/>
            <person name="Zhou Y."/>
        </authorList>
    </citation>
    <scope>NUCLEOTIDE SEQUENCE</scope>
    <source>
        <strain evidence="13">CGMCC 1.15085</strain>
    </source>
</reference>
<dbReference type="Pfam" id="PF00988">
    <property type="entry name" value="CPSase_sm_chain"/>
    <property type="match status" value="1"/>
</dbReference>
<accession>A0A916T5S6</accession>
<dbReference type="PROSITE" id="PS51273">
    <property type="entry name" value="GATASE_TYPE_1"/>
    <property type="match status" value="1"/>
</dbReference>
<feature type="binding site" evidence="11">
    <location>
        <position position="305"/>
    </location>
    <ligand>
        <name>L-glutamine</name>
        <dbReference type="ChEBI" id="CHEBI:58359"/>
    </ligand>
</feature>
<dbReference type="Pfam" id="PF00117">
    <property type="entry name" value="GATase"/>
    <property type="match status" value="1"/>
</dbReference>
<dbReference type="CDD" id="cd01744">
    <property type="entry name" value="GATase1_CPSase"/>
    <property type="match status" value="1"/>
</dbReference>
<dbReference type="HAMAP" id="MF_01209">
    <property type="entry name" value="CPSase_S_chain"/>
    <property type="match status" value="1"/>
</dbReference>
<dbReference type="FunFam" id="3.50.30.20:FF:000001">
    <property type="entry name" value="Carbamoyl-phosphate synthase small chain"/>
    <property type="match status" value="1"/>
</dbReference>
<evidence type="ECO:0000259" key="12">
    <source>
        <dbReference type="SMART" id="SM01097"/>
    </source>
</evidence>
<evidence type="ECO:0000256" key="11">
    <source>
        <dbReference type="HAMAP-Rule" id="MF_01209"/>
    </source>
</evidence>
<dbReference type="InterPro" id="IPR036480">
    <property type="entry name" value="CarbP_synth_ssu_N_sf"/>
</dbReference>
<dbReference type="InterPro" id="IPR017926">
    <property type="entry name" value="GATASE"/>
</dbReference>
<dbReference type="InterPro" id="IPR006274">
    <property type="entry name" value="CarbamoylP_synth_ssu"/>
</dbReference>
<comment type="caution">
    <text evidence="13">The sequence shown here is derived from an EMBL/GenBank/DDBJ whole genome shotgun (WGS) entry which is preliminary data.</text>
</comment>
<evidence type="ECO:0000256" key="4">
    <source>
        <dbReference type="ARBA" id="ARBA00022598"/>
    </source>
</evidence>
<feature type="active site" description="Nucleophile" evidence="11">
    <location>
        <position position="263"/>
    </location>
</feature>
<comment type="catalytic activity">
    <reaction evidence="9 11">
        <text>hydrogencarbonate + L-glutamine + 2 ATP + H2O = carbamoyl phosphate + L-glutamate + 2 ADP + phosphate + 2 H(+)</text>
        <dbReference type="Rhea" id="RHEA:18633"/>
        <dbReference type="ChEBI" id="CHEBI:15377"/>
        <dbReference type="ChEBI" id="CHEBI:15378"/>
        <dbReference type="ChEBI" id="CHEBI:17544"/>
        <dbReference type="ChEBI" id="CHEBI:29985"/>
        <dbReference type="ChEBI" id="CHEBI:30616"/>
        <dbReference type="ChEBI" id="CHEBI:43474"/>
        <dbReference type="ChEBI" id="CHEBI:58228"/>
        <dbReference type="ChEBI" id="CHEBI:58359"/>
        <dbReference type="ChEBI" id="CHEBI:456216"/>
        <dbReference type="EC" id="6.3.5.5"/>
    </reaction>
</comment>
<dbReference type="NCBIfam" id="NF009475">
    <property type="entry name" value="PRK12838.1"/>
    <property type="match status" value="1"/>
</dbReference>
<feature type="binding site" evidence="11">
    <location>
        <position position="238"/>
    </location>
    <ligand>
        <name>L-glutamine</name>
        <dbReference type="ChEBI" id="CHEBI:58359"/>
    </ligand>
</feature>
<dbReference type="InterPro" id="IPR050472">
    <property type="entry name" value="Anth_synth/Amidotransfase"/>
</dbReference>
<protein>
    <recommendedName>
        <fullName evidence="11">Carbamoyl phosphate synthase small chain</fullName>
        <ecNumber evidence="11">6.3.5.5</ecNumber>
    </recommendedName>
    <alternativeName>
        <fullName evidence="11">Carbamoyl phosphate synthetase glutamine chain</fullName>
    </alternativeName>
</protein>
<dbReference type="InterPro" id="IPR002474">
    <property type="entry name" value="CarbamoylP_synth_ssu_N"/>
</dbReference>
<dbReference type="PANTHER" id="PTHR43418:SF7">
    <property type="entry name" value="CARBAMOYL-PHOSPHATE SYNTHASE SMALL CHAIN"/>
    <property type="match status" value="1"/>
</dbReference>
<dbReference type="GO" id="GO:0006207">
    <property type="term" value="P:'de novo' pyrimidine nucleobase biosynthetic process"/>
    <property type="evidence" value="ECO:0007669"/>
    <property type="project" value="InterPro"/>
</dbReference>
<dbReference type="Gene3D" id="3.50.30.20">
    <property type="entry name" value="Carbamoyl-phosphate synthase small subunit, N-terminal domain"/>
    <property type="match status" value="1"/>
</dbReference>
<keyword evidence="11" id="KW-0028">Amino-acid biosynthesis</keyword>
<feature type="active site" evidence="11">
    <location>
        <position position="358"/>
    </location>
</feature>
<feature type="domain" description="Carbamoyl-phosphate synthase small subunit N-terminal" evidence="12">
    <location>
        <begin position="12"/>
        <end position="142"/>
    </location>
</feature>
<dbReference type="EMBL" id="BMHI01000004">
    <property type="protein sequence ID" value="GGB33043.1"/>
    <property type="molecule type" value="Genomic_DNA"/>
</dbReference>
<organism evidence="13 14">
    <name type="scientific">Flexivirga endophytica</name>
    <dbReference type="NCBI Taxonomy" id="1849103"/>
    <lineage>
        <taxon>Bacteria</taxon>
        <taxon>Bacillati</taxon>
        <taxon>Actinomycetota</taxon>
        <taxon>Actinomycetes</taxon>
        <taxon>Micrococcales</taxon>
        <taxon>Dermacoccaceae</taxon>
        <taxon>Flexivirga</taxon>
    </lineage>
</organism>
<dbReference type="PRINTS" id="PR00096">
    <property type="entry name" value="GATASE"/>
</dbReference>
<gene>
    <name evidence="11 13" type="primary">carA</name>
    <name evidence="13" type="ORF">GCM10011492_24530</name>
</gene>
<comment type="subunit">
    <text evidence="11">Composed of two chains; the small (or glutamine) chain promotes the hydrolysis of glutamine to ammonia, which is used by the large (or ammonia) chain to synthesize carbamoyl phosphate. Tetramer of heterodimers (alpha,beta)4.</text>
</comment>
<feature type="binding site" evidence="11">
    <location>
        <position position="264"/>
    </location>
    <ligand>
        <name>L-glutamine</name>
        <dbReference type="ChEBI" id="CHEBI:58359"/>
    </ligand>
</feature>
<dbReference type="PRINTS" id="PR00097">
    <property type="entry name" value="ANTSNTHASEII"/>
</dbReference>
<dbReference type="EC" id="6.3.5.5" evidence="11"/>
<dbReference type="GO" id="GO:0006526">
    <property type="term" value="P:L-arginine biosynthetic process"/>
    <property type="evidence" value="ECO:0007669"/>
    <property type="project" value="UniProtKB-UniRule"/>
</dbReference>
<dbReference type="SUPFAM" id="SSF52021">
    <property type="entry name" value="Carbamoyl phosphate synthetase, small subunit N-terminal domain"/>
    <property type="match status" value="1"/>
</dbReference>
<dbReference type="GO" id="GO:0004088">
    <property type="term" value="F:carbamoyl-phosphate synthase (glutamine-hydrolyzing) activity"/>
    <property type="evidence" value="ECO:0007669"/>
    <property type="project" value="UniProtKB-UniRule"/>
</dbReference>
<dbReference type="InterPro" id="IPR029062">
    <property type="entry name" value="Class_I_gatase-like"/>
</dbReference>
<evidence type="ECO:0000313" key="13">
    <source>
        <dbReference type="EMBL" id="GGB33043.1"/>
    </source>
</evidence>
<reference evidence="13" key="1">
    <citation type="journal article" date="2014" name="Int. J. Syst. Evol. Microbiol.">
        <title>Complete genome sequence of Corynebacterium casei LMG S-19264T (=DSM 44701T), isolated from a smear-ripened cheese.</title>
        <authorList>
            <consortium name="US DOE Joint Genome Institute (JGI-PGF)"/>
            <person name="Walter F."/>
            <person name="Albersmeier A."/>
            <person name="Kalinowski J."/>
            <person name="Ruckert C."/>
        </authorList>
    </citation>
    <scope>NUCLEOTIDE SEQUENCE</scope>
    <source>
        <strain evidence="13">CGMCC 1.15085</strain>
    </source>
</reference>
<dbReference type="GO" id="GO:0044205">
    <property type="term" value="P:'de novo' UMP biosynthetic process"/>
    <property type="evidence" value="ECO:0007669"/>
    <property type="project" value="UniProtKB-UniRule"/>
</dbReference>
<dbReference type="GO" id="GO:0006541">
    <property type="term" value="P:glutamine metabolic process"/>
    <property type="evidence" value="ECO:0007669"/>
    <property type="project" value="InterPro"/>
</dbReference>
<dbReference type="AlphaFoldDB" id="A0A916T5S6"/>
<evidence type="ECO:0000256" key="9">
    <source>
        <dbReference type="ARBA" id="ARBA00048816"/>
    </source>
</evidence>
<dbReference type="NCBIfam" id="TIGR01368">
    <property type="entry name" value="CPSaseIIsmall"/>
    <property type="match status" value="1"/>
</dbReference>
<keyword evidence="14" id="KW-1185">Reference proteome</keyword>
<name>A0A916T5S6_9MICO</name>
<evidence type="ECO:0000256" key="7">
    <source>
        <dbReference type="ARBA" id="ARBA00022962"/>
    </source>
</evidence>
<feature type="binding site" evidence="11">
    <location>
        <position position="236"/>
    </location>
    <ligand>
        <name>L-glutamine</name>
        <dbReference type="ChEBI" id="CHEBI:58359"/>
    </ligand>
</feature>
<keyword evidence="8 11" id="KW-0665">Pyrimidine biosynthesis</keyword>
<dbReference type="SUPFAM" id="SSF52317">
    <property type="entry name" value="Class I glutamine amidotransferase-like"/>
    <property type="match status" value="1"/>
</dbReference>
<evidence type="ECO:0000313" key="14">
    <source>
        <dbReference type="Proteomes" id="UP000636793"/>
    </source>
</evidence>
<dbReference type="GO" id="GO:0005524">
    <property type="term" value="F:ATP binding"/>
    <property type="evidence" value="ECO:0007669"/>
    <property type="project" value="UniProtKB-UniRule"/>
</dbReference>
<sequence>MTTSTDPLSGRRRATLVLEDGTTFTGLAYGAIGETFGEAVFSTGMTGYQETLTDPSYHRQVVVMTAPHIGNTGVNDEDSESKRIWVSGYVVRDAALRPSNWRSQRTLEDELAEQGVVGICDIDTRALTRHLRESGAMRVGIFSSTDETAAVLTGRVREQPQMAGSELASEVSTDTAYVVPAQGERRFTVAALDLGIKAMTPQRLAERGIEVHVLPADSTFEQIQAVRPDGVFFSNGPGDPATAPQVEVLQQVLAAKVPFFGICFGNQLLGRALGFGTYKLKYGHRGINQPVLDRTTNKVEVTAHNHGFAVDAPRDGQPVPAPAGEQFGQVRVSHICLNDDVVEGLECLDIPAFSVQYHPEAAAGPHDAAYLFDRFVGLLESKKENK</sequence>
<keyword evidence="5 11" id="KW-0547">Nucleotide-binding</keyword>
<feature type="active site" evidence="11">
    <location>
        <position position="360"/>
    </location>
</feature>
<evidence type="ECO:0000256" key="10">
    <source>
        <dbReference type="ARBA" id="ARBA00049285"/>
    </source>
</evidence>
<dbReference type="InterPro" id="IPR035686">
    <property type="entry name" value="CPSase_GATase1"/>
</dbReference>
<feature type="binding site" evidence="11">
    <location>
        <position position="307"/>
    </location>
    <ligand>
        <name>L-glutamine</name>
        <dbReference type="ChEBI" id="CHEBI:58359"/>
    </ligand>
</feature>
<keyword evidence="4 11" id="KW-0436">Ligase</keyword>
<evidence type="ECO:0000256" key="3">
    <source>
        <dbReference type="ARBA" id="ARBA00007800"/>
    </source>
</evidence>
<feature type="binding site" evidence="11">
    <location>
        <position position="56"/>
    </location>
    <ligand>
        <name>L-glutamine</name>
        <dbReference type="ChEBI" id="CHEBI:58359"/>
    </ligand>
</feature>
<keyword evidence="7 11" id="KW-0315">Glutamine amidotransferase</keyword>
<evidence type="ECO:0000256" key="2">
    <source>
        <dbReference type="ARBA" id="ARBA00005077"/>
    </source>
</evidence>
<evidence type="ECO:0000256" key="8">
    <source>
        <dbReference type="ARBA" id="ARBA00022975"/>
    </source>
</evidence>
<dbReference type="PRINTS" id="PR00099">
    <property type="entry name" value="CPSGATASE"/>
</dbReference>
<comment type="function">
    <text evidence="11">Small subunit of the glutamine-dependent carbamoyl phosphate synthetase (CPSase). CPSase catalyzes the formation of carbamoyl phosphate from the ammonia moiety of glutamine, carbonate, and phosphate donated by ATP, constituting the first step of 2 biosynthetic pathways, one leading to arginine and/or urea and the other to pyrimidine nucleotides. The small subunit (glutamine amidotransferase) binds and cleaves glutamine to supply the large subunit with the substrate ammonia.</text>
</comment>
<dbReference type="SMART" id="SM01097">
    <property type="entry name" value="CPSase_sm_chain"/>
    <property type="match status" value="1"/>
</dbReference>
<evidence type="ECO:0000256" key="5">
    <source>
        <dbReference type="ARBA" id="ARBA00022741"/>
    </source>
</evidence>